<dbReference type="AlphaFoldDB" id="A0A974XXC6"/>
<feature type="domain" description="RecF/RecN/SMC N-terminal" evidence="10">
    <location>
        <begin position="2"/>
        <end position="509"/>
    </location>
</feature>
<dbReference type="Proteomes" id="UP000639274">
    <property type="component" value="Chromosome"/>
</dbReference>
<dbReference type="SUPFAM" id="SSF52540">
    <property type="entry name" value="P-loop containing nucleoside triphosphate hydrolases"/>
    <property type="match status" value="1"/>
</dbReference>
<keyword evidence="5 9" id="KW-0227">DNA damage</keyword>
<dbReference type="EMBL" id="CP071518">
    <property type="protein sequence ID" value="QSX77534.1"/>
    <property type="molecule type" value="Genomic_DNA"/>
</dbReference>
<evidence type="ECO:0000256" key="1">
    <source>
        <dbReference type="ARBA" id="ARBA00003618"/>
    </source>
</evidence>
<dbReference type="InterPro" id="IPR003395">
    <property type="entry name" value="RecF/RecN/SMC_N"/>
</dbReference>
<evidence type="ECO:0000256" key="7">
    <source>
        <dbReference type="ARBA" id="ARBA00023204"/>
    </source>
</evidence>
<dbReference type="PIRSF" id="PIRSF003128">
    <property type="entry name" value="RecN"/>
    <property type="match status" value="1"/>
</dbReference>
<evidence type="ECO:0000259" key="10">
    <source>
        <dbReference type="Pfam" id="PF02463"/>
    </source>
</evidence>
<accession>A0A974XXC6</accession>
<dbReference type="Pfam" id="PF02463">
    <property type="entry name" value="SMC_N"/>
    <property type="match status" value="1"/>
</dbReference>
<keyword evidence="6" id="KW-0067">ATP-binding</keyword>
<dbReference type="GO" id="GO:0009432">
    <property type="term" value="P:SOS response"/>
    <property type="evidence" value="ECO:0007669"/>
    <property type="project" value="UniProtKB-ARBA"/>
</dbReference>
<evidence type="ECO:0000256" key="2">
    <source>
        <dbReference type="ARBA" id="ARBA00009441"/>
    </source>
</evidence>
<name>A0A974XXC6_9GAMM</name>
<evidence type="ECO:0000313" key="11">
    <source>
        <dbReference type="EMBL" id="QSX77534.1"/>
    </source>
</evidence>
<dbReference type="FunFam" id="3.40.50.300:FF:000319">
    <property type="entry name" value="DNA repair protein RecN"/>
    <property type="match status" value="1"/>
</dbReference>
<gene>
    <name evidence="11" type="primary">recN</name>
    <name evidence="11" type="ORF">I8J32_012315</name>
</gene>
<evidence type="ECO:0000256" key="6">
    <source>
        <dbReference type="ARBA" id="ARBA00022840"/>
    </source>
</evidence>
<proteinExistence type="inferred from homology"/>
<keyword evidence="4" id="KW-0547">Nucleotide-binding</keyword>
<dbReference type="GO" id="GO:0005524">
    <property type="term" value="F:ATP binding"/>
    <property type="evidence" value="ECO:0007669"/>
    <property type="project" value="UniProtKB-KW"/>
</dbReference>
<evidence type="ECO:0000313" key="12">
    <source>
        <dbReference type="Proteomes" id="UP000639274"/>
    </source>
</evidence>
<dbReference type="InterPro" id="IPR004604">
    <property type="entry name" value="DNA_recomb/repair_RecN"/>
</dbReference>
<evidence type="ECO:0000256" key="9">
    <source>
        <dbReference type="PIRNR" id="PIRNR003128"/>
    </source>
</evidence>
<sequence length="555" mass="59445">MLAHLAIKDFAVVSSAELDFGPGLTVISGETGAGKSLLVDALGLLSGLRADSGAVRHGAQRAELTAQFVLDDASPARAWLRENELDEDNDCQVRRVVRADGGSRAWINGRPVTVAQLTDLAGLLVEIHGQHEHQALLTRASQLSLLDAYARCEPQRAAVEQAAHQWASLLREREALLAKGDVTDRMGWLQHQFDELDRETLEPESLGKLNADHRRHAHAAALIAACEGAFTRLGGDEGPSLSSALNQVRSELQHVAEHEPRLGEVDGMLDNAAIQIDEALSLLDRVRSDLEVDPDAFAVLERRLGRIHELSRKHRVPPEQLAEQRDTIATELDTLRGADARLAGLDGEIAQARGRWRTAADALGAVRRSAGASLSDATSALIGELGMGGGRFEVAFEPIETERPDPQGGERVEFLVAANPGQPARPLRKVASGGELSRISLAIEVAALGLDAVPTMVFDEVDSGIGGGVAEIVGQKLRALGASRQVLCVTHLPQVAAQGHAHYRVSKAASQGVTQSAVTRLDAKQREEELARMLGGVEMTREARAAAKRLLADVE</sequence>
<dbReference type="InterPro" id="IPR027417">
    <property type="entry name" value="P-loop_NTPase"/>
</dbReference>
<keyword evidence="12" id="KW-1185">Reference proteome</keyword>
<protein>
    <recommendedName>
        <fullName evidence="3 9">DNA repair protein RecN</fullName>
    </recommendedName>
    <alternativeName>
        <fullName evidence="8 9">Recombination protein N</fullName>
    </alternativeName>
</protein>
<keyword evidence="7 9" id="KW-0234">DNA repair</keyword>
<comment type="function">
    <text evidence="1 9">May be involved in recombinational repair of damaged DNA.</text>
</comment>
<organism evidence="11 12">
    <name type="scientific">Agrilutibacter solisilvae</name>
    <dbReference type="NCBI Taxonomy" id="2763317"/>
    <lineage>
        <taxon>Bacteria</taxon>
        <taxon>Pseudomonadati</taxon>
        <taxon>Pseudomonadota</taxon>
        <taxon>Gammaproteobacteria</taxon>
        <taxon>Lysobacterales</taxon>
        <taxon>Lysobacteraceae</taxon>
        <taxon>Agrilutibacter</taxon>
    </lineage>
</organism>
<evidence type="ECO:0000256" key="5">
    <source>
        <dbReference type="ARBA" id="ARBA00022763"/>
    </source>
</evidence>
<reference evidence="11 12" key="1">
    <citation type="submission" date="2021-03" db="EMBL/GenBank/DDBJ databases">
        <title>Lysobacter sp. nov. isolated from soil of gangwondo yeongwol, south Korea.</title>
        <authorList>
            <person name="Kim K.R."/>
            <person name="Kim K.H."/>
            <person name="Jeon C.O."/>
        </authorList>
    </citation>
    <scope>NUCLEOTIDE SEQUENCE [LARGE SCALE GENOMIC DNA]</scope>
    <source>
        <strain evidence="11 12">R19</strain>
    </source>
</reference>
<dbReference type="NCBIfam" id="NF008121">
    <property type="entry name" value="PRK10869.1"/>
    <property type="match status" value="1"/>
</dbReference>
<dbReference type="CDD" id="cd03241">
    <property type="entry name" value="ABC_RecN"/>
    <property type="match status" value="2"/>
</dbReference>
<dbReference type="PANTHER" id="PTHR11059">
    <property type="entry name" value="DNA REPAIR PROTEIN RECN"/>
    <property type="match status" value="1"/>
</dbReference>
<dbReference type="GO" id="GO:0006281">
    <property type="term" value="P:DNA repair"/>
    <property type="evidence" value="ECO:0007669"/>
    <property type="project" value="UniProtKB-KW"/>
</dbReference>
<dbReference type="RefSeq" id="WP_200612584.1">
    <property type="nucleotide sequence ID" value="NZ_CP071518.1"/>
</dbReference>
<dbReference type="GO" id="GO:0006310">
    <property type="term" value="P:DNA recombination"/>
    <property type="evidence" value="ECO:0007669"/>
    <property type="project" value="InterPro"/>
</dbReference>
<evidence type="ECO:0000256" key="8">
    <source>
        <dbReference type="ARBA" id="ARBA00033408"/>
    </source>
</evidence>
<evidence type="ECO:0000256" key="3">
    <source>
        <dbReference type="ARBA" id="ARBA00021315"/>
    </source>
</evidence>
<dbReference type="GO" id="GO:0043590">
    <property type="term" value="C:bacterial nucleoid"/>
    <property type="evidence" value="ECO:0007669"/>
    <property type="project" value="TreeGrafter"/>
</dbReference>
<dbReference type="FunFam" id="3.40.50.300:FF:000356">
    <property type="entry name" value="DNA repair protein RecN"/>
    <property type="match status" value="1"/>
</dbReference>
<evidence type="ECO:0000256" key="4">
    <source>
        <dbReference type="ARBA" id="ARBA00022741"/>
    </source>
</evidence>
<dbReference type="NCBIfam" id="TIGR00634">
    <property type="entry name" value="recN"/>
    <property type="match status" value="1"/>
</dbReference>
<dbReference type="Gene3D" id="3.40.50.300">
    <property type="entry name" value="P-loop containing nucleotide triphosphate hydrolases"/>
    <property type="match status" value="2"/>
</dbReference>
<dbReference type="PANTHER" id="PTHR11059:SF0">
    <property type="entry name" value="DNA REPAIR PROTEIN RECN"/>
    <property type="match status" value="1"/>
</dbReference>
<dbReference type="KEGG" id="lsf:I8J32_012315"/>
<comment type="similarity">
    <text evidence="2 9">Belongs to the RecN family.</text>
</comment>